<gene>
    <name evidence="1" type="ORF">DERYTH_LOCUS26247</name>
</gene>
<keyword evidence="2" id="KW-1185">Reference proteome</keyword>
<reference evidence="1" key="1">
    <citation type="submission" date="2021-06" db="EMBL/GenBank/DDBJ databases">
        <authorList>
            <person name="Kallberg Y."/>
            <person name="Tangrot J."/>
            <person name="Rosling A."/>
        </authorList>
    </citation>
    <scope>NUCLEOTIDE SEQUENCE</scope>
    <source>
        <strain evidence="1">MA453B</strain>
    </source>
</reference>
<evidence type="ECO:0000313" key="1">
    <source>
        <dbReference type="EMBL" id="CAG8816212.1"/>
    </source>
</evidence>
<sequence length="53" mass="6336">DLDDQTLIKAGFWVTKSSYYPELVSAGSWFTPRRIVPLNRYRKSDMQRWISKK</sequence>
<evidence type="ECO:0000313" key="2">
    <source>
        <dbReference type="Proteomes" id="UP000789405"/>
    </source>
</evidence>
<organism evidence="1 2">
    <name type="scientific">Dentiscutata erythropus</name>
    <dbReference type="NCBI Taxonomy" id="1348616"/>
    <lineage>
        <taxon>Eukaryota</taxon>
        <taxon>Fungi</taxon>
        <taxon>Fungi incertae sedis</taxon>
        <taxon>Mucoromycota</taxon>
        <taxon>Glomeromycotina</taxon>
        <taxon>Glomeromycetes</taxon>
        <taxon>Diversisporales</taxon>
        <taxon>Gigasporaceae</taxon>
        <taxon>Dentiscutata</taxon>
    </lineage>
</organism>
<name>A0A9N9PFV2_9GLOM</name>
<protein>
    <submittedName>
        <fullName evidence="1">23606_t:CDS:1</fullName>
    </submittedName>
</protein>
<feature type="non-terminal residue" evidence="1">
    <location>
        <position position="53"/>
    </location>
</feature>
<accession>A0A9N9PFV2</accession>
<proteinExistence type="predicted"/>
<dbReference type="OrthoDB" id="10376751at2759"/>
<dbReference type="EMBL" id="CAJVPY010053604">
    <property type="protein sequence ID" value="CAG8816212.1"/>
    <property type="molecule type" value="Genomic_DNA"/>
</dbReference>
<comment type="caution">
    <text evidence="1">The sequence shown here is derived from an EMBL/GenBank/DDBJ whole genome shotgun (WGS) entry which is preliminary data.</text>
</comment>
<dbReference type="AlphaFoldDB" id="A0A9N9PFV2"/>
<dbReference type="Proteomes" id="UP000789405">
    <property type="component" value="Unassembled WGS sequence"/>
</dbReference>